<proteinExistence type="predicted"/>
<evidence type="ECO:0000313" key="3">
    <source>
        <dbReference type="Proteomes" id="UP000298663"/>
    </source>
</evidence>
<organism evidence="2 3">
    <name type="scientific">Steinernema carpocapsae</name>
    <name type="common">Entomopathogenic nematode</name>
    <dbReference type="NCBI Taxonomy" id="34508"/>
    <lineage>
        <taxon>Eukaryota</taxon>
        <taxon>Metazoa</taxon>
        <taxon>Ecdysozoa</taxon>
        <taxon>Nematoda</taxon>
        <taxon>Chromadorea</taxon>
        <taxon>Rhabditida</taxon>
        <taxon>Tylenchina</taxon>
        <taxon>Panagrolaimomorpha</taxon>
        <taxon>Strongyloidoidea</taxon>
        <taxon>Steinernematidae</taxon>
        <taxon>Steinernema</taxon>
    </lineage>
</organism>
<dbReference type="EMBL" id="AZBU02000001">
    <property type="protein sequence ID" value="TMS33577.1"/>
    <property type="molecule type" value="Genomic_DNA"/>
</dbReference>
<sequence length="94" mass="10481">MLIRKHRRALSAAPTSTSRRSSGPPSSREFLRQRPIASQSCKGRQRASGQPAGHNVQASFAALDGLRQRRTTVEWTEEVLRNARPSCFKFVSSD</sequence>
<keyword evidence="3" id="KW-1185">Reference proteome</keyword>
<protein>
    <submittedName>
        <fullName evidence="2">Uncharacterized protein</fullName>
    </submittedName>
</protein>
<reference evidence="2 3" key="2">
    <citation type="journal article" date="2019" name="G3 (Bethesda)">
        <title>Hybrid Assembly of the Genome of the Entomopathogenic Nematode Steinernema carpocapsae Identifies the X-Chromosome.</title>
        <authorList>
            <person name="Serra L."/>
            <person name="Macchietto M."/>
            <person name="Macias-Munoz A."/>
            <person name="McGill C.J."/>
            <person name="Rodriguez I.M."/>
            <person name="Rodriguez B."/>
            <person name="Murad R."/>
            <person name="Mortazavi A."/>
        </authorList>
    </citation>
    <scope>NUCLEOTIDE SEQUENCE [LARGE SCALE GENOMIC DNA]</scope>
    <source>
        <strain evidence="2 3">ALL</strain>
    </source>
</reference>
<evidence type="ECO:0000313" key="2">
    <source>
        <dbReference type="EMBL" id="TMS33577.1"/>
    </source>
</evidence>
<comment type="caution">
    <text evidence="2">The sequence shown here is derived from an EMBL/GenBank/DDBJ whole genome shotgun (WGS) entry which is preliminary data.</text>
</comment>
<evidence type="ECO:0000256" key="1">
    <source>
        <dbReference type="SAM" id="MobiDB-lite"/>
    </source>
</evidence>
<gene>
    <name evidence="2" type="ORF">L596_001301</name>
</gene>
<dbReference type="AlphaFoldDB" id="A0A4U8UND1"/>
<accession>A0A4U8UND1</accession>
<feature type="compositionally biased region" description="Low complexity" evidence="1">
    <location>
        <begin position="10"/>
        <end position="28"/>
    </location>
</feature>
<dbReference type="Proteomes" id="UP000298663">
    <property type="component" value="Chromosome X"/>
</dbReference>
<dbReference type="EMBL" id="CM016762">
    <property type="protein sequence ID" value="TMS33577.1"/>
    <property type="molecule type" value="Genomic_DNA"/>
</dbReference>
<name>A0A4U8UND1_STECR</name>
<reference evidence="2 3" key="1">
    <citation type="journal article" date="2015" name="Genome Biol.">
        <title>Comparative genomics of Steinernema reveals deeply conserved gene regulatory networks.</title>
        <authorList>
            <person name="Dillman A.R."/>
            <person name="Macchietto M."/>
            <person name="Porter C.F."/>
            <person name="Rogers A."/>
            <person name="Williams B."/>
            <person name="Antoshechkin I."/>
            <person name="Lee M.M."/>
            <person name="Goodwin Z."/>
            <person name="Lu X."/>
            <person name="Lewis E.E."/>
            <person name="Goodrich-Blair H."/>
            <person name="Stock S.P."/>
            <person name="Adams B.J."/>
            <person name="Sternberg P.W."/>
            <person name="Mortazavi A."/>
        </authorList>
    </citation>
    <scope>NUCLEOTIDE SEQUENCE [LARGE SCALE GENOMIC DNA]</scope>
    <source>
        <strain evidence="2 3">ALL</strain>
    </source>
</reference>
<feature type="region of interest" description="Disordered" evidence="1">
    <location>
        <begin position="1"/>
        <end position="55"/>
    </location>
</feature>